<dbReference type="KEGG" id="atw:C0099_02120"/>
<dbReference type="OrthoDB" id="9802272at2"/>
<dbReference type="RefSeq" id="WP_102245912.1">
    <property type="nucleotide sequence ID" value="NZ_CP025682.1"/>
</dbReference>
<dbReference type="InterPro" id="IPR002850">
    <property type="entry name" value="PIN_toxin-like"/>
</dbReference>
<organism evidence="2 3">
    <name type="scientific">Pseudazoarcus pumilus</name>
    <dbReference type="NCBI Taxonomy" id="2067960"/>
    <lineage>
        <taxon>Bacteria</taxon>
        <taxon>Pseudomonadati</taxon>
        <taxon>Pseudomonadota</taxon>
        <taxon>Betaproteobacteria</taxon>
        <taxon>Rhodocyclales</taxon>
        <taxon>Zoogloeaceae</taxon>
        <taxon>Pseudazoarcus</taxon>
    </lineage>
</organism>
<proteinExistence type="predicted"/>
<dbReference type="NCBIfam" id="TIGR00305">
    <property type="entry name" value="putative toxin-antitoxin system toxin component, PIN family"/>
    <property type="match status" value="1"/>
</dbReference>
<dbReference type="InterPro" id="IPR002716">
    <property type="entry name" value="PIN_dom"/>
</dbReference>
<dbReference type="Proteomes" id="UP000242205">
    <property type="component" value="Chromosome"/>
</dbReference>
<protein>
    <submittedName>
        <fullName evidence="2">Putative toxin-antitoxin system toxin component, PIN family</fullName>
    </submittedName>
</protein>
<gene>
    <name evidence="2" type="ORF">C0099_02120</name>
</gene>
<dbReference type="PANTHER" id="PTHR34610:SF3">
    <property type="entry name" value="SSL7007 PROTEIN"/>
    <property type="match status" value="1"/>
</dbReference>
<dbReference type="PANTHER" id="PTHR34610">
    <property type="entry name" value="SSL7007 PROTEIN"/>
    <property type="match status" value="1"/>
</dbReference>
<evidence type="ECO:0000259" key="1">
    <source>
        <dbReference type="Pfam" id="PF13470"/>
    </source>
</evidence>
<dbReference type="Pfam" id="PF13470">
    <property type="entry name" value="PIN_3"/>
    <property type="match status" value="1"/>
</dbReference>
<dbReference type="AlphaFoldDB" id="A0A2I6S3M6"/>
<evidence type="ECO:0000313" key="2">
    <source>
        <dbReference type="EMBL" id="AUN93838.1"/>
    </source>
</evidence>
<reference evidence="2 3" key="1">
    <citation type="submission" date="2018-01" db="EMBL/GenBank/DDBJ databases">
        <authorList>
            <person name="Fu G.-Y."/>
        </authorList>
    </citation>
    <scope>NUCLEOTIDE SEQUENCE [LARGE SCALE GENOMIC DNA]</scope>
    <source>
        <strain evidence="2 3">SY39</strain>
    </source>
</reference>
<sequence length="147" mass="16562">MNVPARAVLDTNTVMALWWWQDAKLAPLARAIDTGAFLLAAREDTLEELTRVLAYRQFAIPAERQTHIAATYRARCALPTPSSPESAPLPMCRDADDQKFLELARDANAALLISRDKALLRLDRHRLVRSLYRIRTPEAVCAELEAH</sequence>
<evidence type="ECO:0000313" key="3">
    <source>
        <dbReference type="Proteomes" id="UP000242205"/>
    </source>
</evidence>
<keyword evidence="3" id="KW-1185">Reference proteome</keyword>
<dbReference type="EMBL" id="CP025682">
    <property type="protein sequence ID" value="AUN93838.1"/>
    <property type="molecule type" value="Genomic_DNA"/>
</dbReference>
<dbReference type="SUPFAM" id="SSF88723">
    <property type="entry name" value="PIN domain-like"/>
    <property type="match status" value="1"/>
</dbReference>
<feature type="domain" description="PIN" evidence="1">
    <location>
        <begin position="6"/>
        <end position="118"/>
    </location>
</feature>
<name>A0A2I6S3M6_9RHOO</name>
<dbReference type="InterPro" id="IPR029060">
    <property type="entry name" value="PIN-like_dom_sf"/>
</dbReference>
<accession>A0A2I6S3M6</accession>